<sequence>MPKNHSSAVFAILVNGKKEYVIALQAGWAVSPSTYGDDRTHFTIAWTTDGYNKEGCINLLCPGFVQVGRYFTPGFAFRPFELSIYNGRQQVLPIVISKDKKTGNWWLMIGPKITPVGYWPNSLVKGLANGAESIIMGGIADAPENEPSPPMGSGHFPSEGWRKASRFQAVQYLDENNEFQTPVIDDVMADDLNCYDVGEPFKDPIGKTFYFGGSGGDYC</sequence>
<dbReference type="Proteomes" id="UP001179952">
    <property type="component" value="Unassembled WGS sequence"/>
</dbReference>
<accession>A0AAV9BDP8</accession>
<dbReference type="InterPro" id="IPR004314">
    <property type="entry name" value="Neprosin"/>
</dbReference>
<dbReference type="InterPro" id="IPR053168">
    <property type="entry name" value="Glutamic_endopeptidase"/>
</dbReference>
<comment type="caution">
    <text evidence="2">The sequence shown here is derived from an EMBL/GenBank/DDBJ whole genome shotgun (WGS) entry which is preliminary data.</text>
</comment>
<evidence type="ECO:0000313" key="2">
    <source>
        <dbReference type="EMBL" id="KAK1274282.1"/>
    </source>
</evidence>
<dbReference type="Pfam" id="PF03080">
    <property type="entry name" value="Neprosin"/>
    <property type="match status" value="1"/>
</dbReference>
<dbReference type="AlphaFoldDB" id="A0AAV9BDP8"/>
<dbReference type="Gene3D" id="3.90.1320.10">
    <property type="entry name" value="Outer-capsid protein sigma 3, large lobe"/>
    <property type="match status" value="1"/>
</dbReference>
<protein>
    <recommendedName>
        <fullName evidence="1">Neprosin PEP catalytic domain-containing protein</fullName>
    </recommendedName>
</protein>
<dbReference type="EMBL" id="JAUJYN010000004">
    <property type="protein sequence ID" value="KAK1274282.1"/>
    <property type="molecule type" value="Genomic_DNA"/>
</dbReference>
<evidence type="ECO:0000313" key="3">
    <source>
        <dbReference type="Proteomes" id="UP001179952"/>
    </source>
</evidence>
<gene>
    <name evidence="2" type="ORF">QJS04_geneDACA012031</name>
</gene>
<keyword evidence="3" id="KW-1185">Reference proteome</keyword>
<proteinExistence type="predicted"/>
<dbReference type="PANTHER" id="PTHR31589:SF237">
    <property type="entry name" value="OS08G0411100 PROTEIN"/>
    <property type="match status" value="1"/>
</dbReference>
<organism evidence="2 3">
    <name type="scientific">Acorus gramineus</name>
    <name type="common">Dwarf sweet flag</name>
    <dbReference type="NCBI Taxonomy" id="55184"/>
    <lineage>
        <taxon>Eukaryota</taxon>
        <taxon>Viridiplantae</taxon>
        <taxon>Streptophyta</taxon>
        <taxon>Embryophyta</taxon>
        <taxon>Tracheophyta</taxon>
        <taxon>Spermatophyta</taxon>
        <taxon>Magnoliopsida</taxon>
        <taxon>Liliopsida</taxon>
        <taxon>Acoraceae</taxon>
        <taxon>Acorus</taxon>
    </lineage>
</organism>
<name>A0AAV9BDP8_ACOGR</name>
<feature type="domain" description="Neprosin PEP catalytic" evidence="1">
    <location>
        <begin position="1"/>
        <end position="219"/>
    </location>
</feature>
<evidence type="ECO:0000259" key="1">
    <source>
        <dbReference type="PROSITE" id="PS52045"/>
    </source>
</evidence>
<dbReference type="PANTHER" id="PTHR31589">
    <property type="entry name" value="PROTEIN, PUTATIVE (DUF239)-RELATED-RELATED"/>
    <property type="match status" value="1"/>
</dbReference>
<dbReference type="PROSITE" id="PS52045">
    <property type="entry name" value="NEPROSIN_PEP_CD"/>
    <property type="match status" value="1"/>
</dbReference>
<reference evidence="2" key="1">
    <citation type="journal article" date="2023" name="Nat. Commun.">
        <title>Diploid and tetraploid genomes of Acorus and the evolution of monocots.</title>
        <authorList>
            <person name="Ma L."/>
            <person name="Liu K.W."/>
            <person name="Li Z."/>
            <person name="Hsiao Y.Y."/>
            <person name="Qi Y."/>
            <person name="Fu T."/>
            <person name="Tang G.D."/>
            <person name="Zhang D."/>
            <person name="Sun W.H."/>
            <person name="Liu D.K."/>
            <person name="Li Y."/>
            <person name="Chen G.Z."/>
            <person name="Liu X.D."/>
            <person name="Liao X.Y."/>
            <person name="Jiang Y.T."/>
            <person name="Yu X."/>
            <person name="Hao Y."/>
            <person name="Huang J."/>
            <person name="Zhao X.W."/>
            <person name="Ke S."/>
            <person name="Chen Y.Y."/>
            <person name="Wu W.L."/>
            <person name="Hsu J.L."/>
            <person name="Lin Y.F."/>
            <person name="Huang M.D."/>
            <person name="Li C.Y."/>
            <person name="Huang L."/>
            <person name="Wang Z.W."/>
            <person name="Zhao X."/>
            <person name="Zhong W.Y."/>
            <person name="Peng D.H."/>
            <person name="Ahmad S."/>
            <person name="Lan S."/>
            <person name="Zhang J.S."/>
            <person name="Tsai W.C."/>
            <person name="Van de Peer Y."/>
            <person name="Liu Z.J."/>
        </authorList>
    </citation>
    <scope>NUCLEOTIDE SEQUENCE</scope>
    <source>
        <strain evidence="2">SCP</strain>
    </source>
</reference>
<reference evidence="2" key="2">
    <citation type="submission" date="2023-06" db="EMBL/GenBank/DDBJ databases">
        <authorList>
            <person name="Ma L."/>
            <person name="Liu K.-W."/>
            <person name="Li Z."/>
            <person name="Hsiao Y.-Y."/>
            <person name="Qi Y."/>
            <person name="Fu T."/>
            <person name="Tang G."/>
            <person name="Zhang D."/>
            <person name="Sun W.-H."/>
            <person name="Liu D.-K."/>
            <person name="Li Y."/>
            <person name="Chen G.-Z."/>
            <person name="Liu X.-D."/>
            <person name="Liao X.-Y."/>
            <person name="Jiang Y.-T."/>
            <person name="Yu X."/>
            <person name="Hao Y."/>
            <person name="Huang J."/>
            <person name="Zhao X.-W."/>
            <person name="Ke S."/>
            <person name="Chen Y.-Y."/>
            <person name="Wu W.-L."/>
            <person name="Hsu J.-L."/>
            <person name="Lin Y.-F."/>
            <person name="Huang M.-D."/>
            <person name="Li C.-Y."/>
            <person name="Huang L."/>
            <person name="Wang Z.-W."/>
            <person name="Zhao X."/>
            <person name="Zhong W.-Y."/>
            <person name="Peng D.-H."/>
            <person name="Ahmad S."/>
            <person name="Lan S."/>
            <person name="Zhang J.-S."/>
            <person name="Tsai W.-C."/>
            <person name="Van De Peer Y."/>
            <person name="Liu Z.-J."/>
        </authorList>
    </citation>
    <scope>NUCLEOTIDE SEQUENCE</scope>
    <source>
        <strain evidence="2">SCP</strain>
        <tissue evidence="2">Leaves</tissue>
    </source>
</reference>